<keyword evidence="4" id="KW-0560">Oxidoreductase</keyword>
<comment type="subcellular location">
    <subcellularLocation>
        <location evidence="1">Endomembrane system</location>
        <topology evidence="1">Multi-pass membrane protein</topology>
    </subcellularLocation>
</comment>
<evidence type="ECO:0000313" key="10">
    <source>
        <dbReference type="EMBL" id="NLR94346.1"/>
    </source>
</evidence>
<dbReference type="RefSeq" id="WP_168885057.1">
    <property type="nucleotide sequence ID" value="NZ_JABAIL010000011.1"/>
</dbReference>
<dbReference type="Pfam" id="PF04116">
    <property type="entry name" value="FA_hydroxylase"/>
    <property type="match status" value="1"/>
</dbReference>
<evidence type="ECO:0000256" key="7">
    <source>
        <dbReference type="SAM" id="MobiDB-lite"/>
    </source>
</evidence>
<feature type="transmembrane region" description="Helical" evidence="8">
    <location>
        <begin position="15"/>
        <end position="33"/>
    </location>
</feature>
<keyword evidence="3 8" id="KW-1133">Transmembrane helix</keyword>
<evidence type="ECO:0000256" key="6">
    <source>
        <dbReference type="ARBA" id="ARBA00023136"/>
    </source>
</evidence>
<keyword evidence="11" id="KW-1185">Reference proteome</keyword>
<evidence type="ECO:0000259" key="9">
    <source>
        <dbReference type="Pfam" id="PF04116"/>
    </source>
</evidence>
<evidence type="ECO:0000313" key="11">
    <source>
        <dbReference type="Proteomes" id="UP000585050"/>
    </source>
</evidence>
<evidence type="ECO:0000256" key="1">
    <source>
        <dbReference type="ARBA" id="ARBA00004127"/>
    </source>
</evidence>
<dbReference type="GO" id="GO:0050479">
    <property type="term" value="F:glyceryl-ether monooxygenase activity"/>
    <property type="evidence" value="ECO:0007669"/>
    <property type="project" value="TreeGrafter"/>
</dbReference>
<reference evidence="10 11" key="1">
    <citation type="submission" date="2020-04" db="EMBL/GenBank/DDBJ databases">
        <title>Flammeovirga sp. SR4, a novel species isolated from seawater.</title>
        <authorList>
            <person name="Wang X."/>
        </authorList>
    </citation>
    <scope>NUCLEOTIDE SEQUENCE [LARGE SCALE GENOMIC DNA]</scope>
    <source>
        <strain evidence="10 11">SR4</strain>
    </source>
</reference>
<feature type="transmembrane region" description="Helical" evidence="8">
    <location>
        <begin position="85"/>
        <end position="102"/>
    </location>
</feature>
<evidence type="ECO:0000256" key="5">
    <source>
        <dbReference type="ARBA" id="ARBA00023098"/>
    </source>
</evidence>
<feature type="compositionally biased region" description="Basic and acidic residues" evidence="7">
    <location>
        <begin position="282"/>
        <end position="305"/>
    </location>
</feature>
<dbReference type="Proteomes" id="UP000585050">
    <property type="component" value="Unassembled WGS sequence"/>
</dbReference>
<name>A0A7X8SQ51_9BACT</name>
<keyword evidence="5" id="KW-0443">Lipid metabolism</keyword>
<evidence type="ECO:0000256" key="4">
    <source>
        <dbReference type="ARBA" id="ARBA00023002"/>
    </source>
</evidence>
<sequence length="305" mass="36559">MTTLEYIQQLSQDKLLYFALPIFIFAIIVEYQIAKEHYLKKDTYVSLTMMVFSAIVEFVPKVIAFIAFIYLYQLSPLKDIVQRQWWAWAVLFFADDFSYYWFHRLNHEVRIFWAGHVTHHSSEYMNFGTALRQGVGERVHKFFFWVWIPLLGFDPLMIFTMMGISLIYQFWVHTEMVDKLPQWFEFLFNTPSHHRVHHASNIRYLDCNHAGILIIWDRLFGTFAEEQKEVEKPVYGLTVNIETYQPLEVATHEYAAIWKDIQRADKWSDKLKYLYKSPGWSHDGEDKRAKTLRKQQEKKTEVLSN</sequence>
<dbReference type="EMBL" id="JABAIL010000011">
    <property type="protein sequence ID" value="NLR94346.1"/>
    <property type="molecule type" value="Genomic_DNA"/>
</dbReference>
<gene>
    <name evidence="10" type="ORF">HGP29_24290</name>
</gene>
<dbReference type="InterPro" id="IPR006694">
    <property type="entry name" value="Fatty_acid_hydroxylase"/>
</dbReference>
<protein>
    <submittedName>
        <fullName evidence="10">Sterol desaturase family protein</fullName>
    </submittedName>
</protein>
<dbReference type="AlphaFoldDB" id="A0A7X8SQ51"/>
<dbReference type="GO" id="GO:0005506">
    <property type="term" value="F:iron ion binding"/>
    <property type="evidence" value="ECO:0007669"/>
    <property type="project" value="InterPro"/>
</dbReference>
<feature type="domain" description="Fatty acid hydroxylase" evidence="9">
    <location>
        <begin position="88"/>
        <end position="222"/>
    </location>
</feature>
<dbReference type="GO" id="GO:0016020">
    <property type="term" value="C:membrane"/>
    <property type="evidence" value="ECO:0007669"/>
    <property type="project" value="GOC"/>
</dbReference>
<dbReference type="GO" id="GO:0008610">
    <property type="term" value="P:lipid biosynthetic process"/>
    <property type="evidence" value="ECO:0007669"/>
    <property type="project" value="InterPro"/>
</dbReference>
<organism evidence="10 11">
    <name type="scientific">Flammeovirga agarivorans</name>
    <dbReference type="NCBI Taxonomy" id="2726742"/>
    <lineage>
        <taxon>Bacteria</taxon>
        <taxon>Pseudomonadati</taxon>
        <taxon>Bacteroidota</taxon>
        <taxon>Cytophagia</taxon>
        <taxon>Cytophagales</taxon>
        <taxon>Flammeovirgaceae</taxon>
        <taxon>Flammeovirga</taxon>
    </lineage>
</organism>
<evidence type="ECO:0000256" key="2">
    <source>
        <dbReference type="ARBA" id="ARBA00022692"/>
    </source>
</evidence>
<dbReference type="InterPro" id="IPR051689">
    <property type="entry name" value="Sterol_desaturase/TMEM195"/>
</dbReference>
<keyword evidence="2 8" id="KW-0812">Transmembrane</keyword>
<dbReference type="GO" id="GO:0012505">
    <property type="term" value="C:endomembrane system"/>
    <property type="evidence" value="ECO:0007669"/>
    <property type="project" value="UniProtKB-SubCell"/>
</dbReference>
<dbReference type="GO" id="GO:0006643">
    <property type="term" value="P:membrane lipid metabolic process"/>
    <property type="evidence" value="ECO:0007669"/>
    <property type="project" value="TreeGrafter"/>
</dbReference>
<evidence type="ECO:0000256" key="3">
    <source>
        <dbReference type="ARBA" id="ARBA00022989"/>
    </source>
</evidence>
<feature type="transmembrane region" description="Helical" evidence="8">
    <location>
        <begin position="142"/>
        <end position="171"/>
    </location>
</feature>
<accession>A0A7X8SQ51</accession>
<dbReference type="PANTHER" id="PTHR21624">
    <property type="entry name" value="STEROL DESATURASE-RELATED PROTEIN"/>
    <property type="match status" value="1"/>
</dbReference>
<proteinExistence type="predicted"/>
<dbReference type="PANTHER" id="PTHR21624:SF1">
    <property type="entry name" value="ALKYLGLYCEROL MONOOXYGENASE"/>
    <property type="match status" value="1"/>
</dbReference>
<feature type="transmembrane region" description="Helical" evidence="8">
    <location>
        <begin position="45"/>
        <end position="73"/>
    </location>
</feature>
<evidence type="ECO:0000256" key="8">
    <source>
        <dbReference type="SAM" id="Phobius"/>
    </source>
</evidence>
<feature type="region of interest" description="Disordered" evidence="7">
    <location>
        <begin position="278"/>
        <end position="305"/>
    </location>
</feature>
<keyword evidence="6 8" id="KW-0472">Membrane</keyword>
<comment type="caution">
    <text evidence="10">The sequence shown here is derived from an EMBL/GenBank/DDBJ whole genome shotgun (WGS) entry which is preliminary data.</text>
</comment>